<dbReference type="FunFam" id="1.20.140.10:FF:000010">
    <property type="entry name" value="Acyl-coenzyme A oxidase"/>
    <property type="match status" value="1"/>
</dbReference>
<feature type="binding site" evidence="13">
    <location>
        <position position="261"/>
    </location>
    <ligand>
        <name>FAD</name>
        <dbReference type="ChEBI" id="CHEBI:57692"/>
    </ligand>
</feature>
<organism evidence="17 18">
    <name type="scientific">Homarus americanus</name>
    <name type="common">American lobster</name>
    <dbReference type="NCBI Taxonomy" id="6706"/>
    <lineage>
        <taxon>Eukaryota</taxon>
        <taxon>Metazoa</taxon>
        <taxon>Ecdysozoa</taxon>
        <taxon>Arthropoda</taxon>
        <taxon>Crustacea</taxon>
        <taxon>Multicrustacea</taxon>
        <taxon>Malacostraca</taxon>
        <taxon>Eumalacostraca</taxon>
        <taxon>Eucarida</taxon>
        <taxon>Decapoda</taxon>
        <taxon>Pleocyemata</taxon>
        <taxon>Astacidea</taxon>
        <taxon>Nephropoidea</taxon>
        <taxon>Nephropidae</taxon>
        <taxon>Homarus</taxon>
    </lineage>
</organism>
<dbReference type="InterPro" id="IPR036250">
    <property type="entry name" value="AcylCo_DH-like_C"/>
</dbReference>
<keyword evidence="7" id="KW-0276">Fatty acid metabolism</keyword>
<dbReference type="InterPro" id="IPR012258">
    <property type="entry name" value="Acyl-CoA_oxidase"/>
</dbReference>
<dbReference type="GO" id="GO:0016402">
    <property type="term" value="F:pristanoyl-CoA oxidase activity"/>
    <property type="evidence" value="ECO:0007669"/>
    <property type="project" value="TreeGrafter"/>
</dbReference>
<reference evidence="17" key="1">
    <citation type="journal article" date="2021" name="Sci. Adv.">
        <title>The American lobster genome reveals insights on longevity, neural, and immune adaptations.</title>
        <authorList>
            <person name="Polinski J.M."/>
            <person name="Zimin A.V."/>
            <person name="Clark K.F."/>
            <person name="Kohn A.B."/>
            <person name="Sadowski N."/>
            <person name="Timp W."/>
            <person name="Ptitsyn A."/>
            <person name="Khanna P."/>
            <person name="Romanova D.Y."/>
            <person name="Williams P."/>
            <person name="Greenwood S.J."/>
            <person name="Moroz L.L."/>
            <person name="Walt D.R."/>
            <person name="Bodnar A.G."/>
        </authorList>
    </citation>
    <scope>NUCLEOTIDE SEQUENCE</scope>
    <source>
        <strain evidence="17">GMGI-L3</strain>
    </source>
</reference>
<dbReference type="PANTHER" id="PTHR10909:SF390">
    <property type="entry name" value="PEROXISOMAL ACYL-COENZYME A OXIDASE 3"/>
    <property type="match status" value="1"/>
</dbReference>
<evidence type="ECO:0000256" key="7">
    <source>
        <dbReference type="ARBA" id="ARBA00022832"/>
    </source>
</evidence>
<gene>
    <name evidence="17" type="primary">Acox3-L</name>
    <name evidence="17" type="ORF">Hamer_G016312</name>
</gene>
<dbReference type="Pfam" id="PF02770">
    <property type="entry name" value="Acyl-CoA_dh_M"/>
    <property type="match status" value="1"/>
</dbReference>
<feature type="domain" description="Acyl-CoA oxidase/dehydrogenase middle" evidence="15">
    <location>
        <begin position="218"/>
        <end position="327"/>
    </location>
</feature>
<evidence type="ECO:0000256" key="13">
    <source>
        <dbReference type="PIRSR" id="PIRSR000168-2"/>
    </source>
</evidence>
<evidence type="ECO:0000313" key="17">
    <source>
        <dbReference type="EMBL" id="KAG7161256.1"/>
    </source>
</evidence>
<comment type="cofactor">
    <cofactor evidence="1">
        <name>FAD</name>
        <dbReference type="ChEBI" id="CHEBI:57692"/>
    </cofactor>
</comment>
<dbReference type="InterPro" id="IPR046373">
    <property type="entry name" value="Acyl-CoA_Oxase/DH_mid-dom_sf"/>
</dbReference>
<keyword evidence="6 11" id="KW-0274">FAD</keyword>
<evidence type="ECO:0000256" key="10">
    <source>
        <dbReference type="ARBA" id="ARBA00023140"/>
    </source>
</evidence>
<evidence type="ECO:0000256" key="12">
    <source>
        <dbReference type="PIRSR" id="PIRSR000168-1"/>
    </source>
</evidence>
<dbReference type="GO" id="GO:0005504">
    <property type="term" value="F:fatty acid binding"/>
    <property type="evidence" value="ECO:0007669"/>
    <property type="project" value="TreeGrafter"/>
</dbReference>
<feature type="domain" description="Acyl-CoA oxidase C-terminal" evidence="14">
    <location>
        <begin position="583"/>
        <end position="752"/>
    </location>
</feature>
<dbReference type="GO" id="GO:0005777">
    <property type="term" value="C:peroxisome"/>
    <property type="evidence" value="ECO:0007669"/>
    <property type="project" value="UniProtKB-SubCell"/>
</dbReference>
<dbReference type="InterPro" id="IPR055060">
    <property type="entry name" value="ACOX_C_alpha1"/>
</dbReference>
<keyword evidence="5 11" id="KW-0285">Flavoprotein</keyword>
<evidence type="ECO:0000259" key="15">
    <source>
        <dbReference type="Pfam" id="PF02770"/>
    </source>
</evidence>
<comment type="caution">
    <text evidence="17">The sequence shown here is derived from an EMBL/GenBank/DDBJ whole genome shotgun (WGS) entry which is preliminary data.</text>
</comment>
<dbReference type="Gene3D" id="2.40.110.10">
    <property type="entry name" value="Butyryl-CoA Dehydrogenase, subunit A, domain 2"/>
    <property type="match status" value="1"/>
</dbReference>
<evidence type="ECO:0000256" key="9">
    <source>
        <dbReference type="ARBA" id="ARBA00023098"/>
    </source>
</evidence>
<dbReference type="Pfam" id="PF22924">
    <property type="entry name" value="ACOX_C_alpha1"/>
    <property type="match status" value="1"/>
</dbReference>
<evidence type="ECO:0000256" key="2">
    <source>
        <dbReference type="ARBA" id="ARBA00004275"/>
    </source>
</evidence>
<sequence>MDLLNLKMERGGTYSAGDEEGTDLNKLIPDLPDGPLTQYRARASFNWKKMKAYLDPPEIIAFMNRLYNFMETDPVFQYLDGDANLEEQRYVTLLRNKKLNNAKLFADEELLMDFRKAIATPSVFGGHNWSLAARMGLLRGFIISAILGLGTERHNTVVDAFINHEGVAYGATLGGYDWSFATKKFLSQDFFILGILGQGSANHVRYIEAMQRQEIGGCFCLTEISHGTNSRGLRTQARYDPKTESFILHTPDFEAAKCWSGNLGKTASHGLVFAQLYTPDGICQGLHCFLVPIRNPKTLVTYPGVTIVDMGHKIGLNGIDNGLMMFDHYAIPRENLLNRTGDVTPEGVYETPYKDPNKRFGASLGNLSTGRVSIIGFGVVHMKKSLAIAVRYSAVRKQFGPAEEELPVIEYPLQVVLIQWRLFPHIAATYALDNFTKAFNKLFVNFRLEMFDASDKGRIALYGQEIHALSSAGKPVSGWSAQATIQECREACGGHGYLRCAGFGYLRDDNDANCTYEGDNNVLLQQTSNWLIGVWKKRSEVSAVYPMGTVDYVDQGDHILGCTWKTSPIDEDSTNQELVRVCKDSLRWLVCWLCQRGSSEIKRHTAAGLDAFTVRNNIQVYLAHTLSLVYVKQVILSWFDESIHEAEASLQPVLYRLCALYGLTQLEKLLPQLVEGGLVQDGNTIFMVHFHIKRLCGDLLPDAVALVDVFAPPDFFIHSALGNADGMVYQHLKREIFTAPGALTRSKHWQEMSYRSPASKL</sequence>
<keyword evidence="9" id="KW-0443">Lipid metabolism</keyword>
<evidence type="ECO:0000256" key="8">
    <source>
        <dbReference type="ARBA" id="ARBA00023002"/>
    </source>
</evidence>
<dbReference type="SUPFAM" id="SSF47203">
    <property type="entry name" value="Acyl-CoA dehydrogenase C-terminal domain-like"/>
    <property type="match status" value="2"/>
</dbReference>
<dbReference type="GO" id="GO:0055088">
    <property type="term" value="P:lipid homeostasis"/>
    <property type="evidence" value="ECO:0007669"/>
    <property type="project" value="TreeGrafter"/>
</dbReference>
<dbReference type="AlphaFoldDB" id="A0A8J5MS29"/>
<evidence type="ECO:0000256" key="3">
    <source>
        <dbReference type="ARBA" id="ARBA00005189"/>
    </source>
</evidence>
<feature type="binding site" evidence="13">
    <location>
        <position position="222"/>
    </location>
    <ligand>
        <name>FAD</name>
        <dbReference type="ChEBI" id="CHEBI:57692"/>
    </ligand>
</feature>
<evidence type="ECO:0000256" key="11">
    <source>
        <dbReference type="PIRNR" id="PIRNR000168"/>
    </source>
</evidence>
<dbReference type="SUPFAM" id="SSF56645">
    <property type="entry name" value="Acyl-CoA dehydrogenase NM domain-like"/>
    <property type="match status" value="1"/>
</dbReference>
<dbReference type="GO" id="GO:0033540">
    <property type="term" value="P:fatty acid beta-oxidation using acyl-CoA oxidase"/>
    <property type="evidence" value="ECO:0007669"/>
    <property type="project" value="TreeGrafter"/>
</dbReference>
<dbReference type="Pfam" id="PF01756">
    <property type="entry name" value="ACOX"/>
    <property type="match status" value="1"/>
</dbReference>
<keyword evidence="8" id="KW-0560">Oxidoreductase</keyword>
<evidence type="ECO:0000256" key="5">
    <source>
        <dbReference type="ARBA" id="ARBA00022630"/>
    </source>
</evidence>
<dbReference type="FunFam" id="1.20.140.10:FF:000007">
    <property type="entry name" value="Acyl-coenzyme A oxidase"/>
    <property type="match status" value="1"/>
</dbReference>
<accession>A0A8J5MS29</accession>
<dbReference type="PANTHER" id="PTHR10909">
    <property type="entry name" value="ELECTRON TRANSPORT OXIDOREDUCTASE"/>
    <property type="match status" value="1"/>
</dbReference>
<dbReference type="GO" id="GO:0071949">
    <property type="term" value="F:FAD binding"/>
    <property type="evidence" value="ECO:0007669"/>
    <property type="project" value="InterPro"/>
</dbReference>
<protein>
    <recommendedName>
        <fullName evidence="11">Acyl-coenzyme A oxidase</fullName>
    </recommendedName>
</protein>
<comment type="similarity">
    <text evidence="4 11">Belongs to the acyl-CoA oxidase family.</text>
</comment>
<dbReference type="InterPro" id="IPR002655">
    <property type="entry name" value="Acyl-CoA_oxidase_C"/>
</dbReference>
<comment type="subcellular location">
    <subcellularLocation>
        <location evidence="2">Peroxisome</location>
    </subcellularLocation>
</comment>
<dbReference type="FunFam" id="2.40.110.10:FF:000005">
    <property type="entry name" value="Acyl-coenzyme A oxidase"/>
    <property type="match status" value="1"/>
</dbReference>
<dbReference type="InterPro" id="IPR009100">
    <property type="entry name" value="AcylCoA_DH/oxidase_NM_dom_sf"/>
</dbReference>
<feature type="domain" description="Acyl-CoA oxidase C-alpha1" evidence="16">
    <location>
        <begin position="365"/>
        <end position="532"/>
    </location>
</feature>
<comment type="pathway">
    <text evidence="3">Lipid metabolism.</text>
</comment>
<evidence type="ECO:0000259" key="16">
    <source>
        <dbReference type="Pfam" id="PF22924"/>
    </source>
</evidence>
<name>A0A8J5MS29_HOMAM</name>
<dbReference type="PIRSF" id="PIRSF000168">
    <property type="entry name" value="Acyl-CoA_oxidase"/>
    <property type="match status" value="1"/>
</dbReference>
<dbReference type="EMBL" id="JAHLQT010029607">
    <property type="protein sequence ID" value="KAG7161256.1"/>
    <property type="molecule type" value="Genomic_DNA"/>
</dbReference>
<dbReference type="InterPro" id="IPR006091">
    <property type="entry name" value="Acyl-CoA_Oxase/DH_mid-dom"/>
</dbReference>
<dbReference type="Proteomes" id="UP000747542">
    <property type="component" value="Unassembled WGS sequence"/>
</dbReference>
<keyword evidence="10" id="KW-0576">Peroxisome</keyword>
<proteinExistence type="inferred from homology"/>
<evidence type="ECO:0000256" key="6">
    <source>
        <dbReference type="ARBA" id="ARBA00022827"/>
    </source>
</evidence>
<evidence type="ECO:0000259" key="14">
    <source>
        <dbReference type="Pfam" id="PF01756"/>
    </source>
</evidence>
<feature type="active site" description="Proton acceptor" evidence="12">
    <location>
        <position position="517"/>
    </location>
</feature>
<evidence type="ECO:0000313" key="18">
    <source>
        <dbReference type="Proteomes" id="UP000747542"/>
    </source>
</evidence>
<dbReference type="Gene3D" id="1.20.140.10">
    <property type="entry name" value="Butyryl-CoA Dehydrogenase, subunit A, domain 3"/>
    <property type="match status" value="2"/>
</dbReference>
<evidence type="ECO:0000256" key="4">
    <source>
        <dbReference type="ARBA" id="ARBA00006288"/>
    </source>
</evidence>
<keyword evidence="18" id="KW-1185">Reference proteome</keyword>
<evidence type="ECO:0000256" key="1">
    <source>
        <dbReference type="ARBA" id="ARBA00001974"/>
    </source>
</evidence>